<dbReference type="Proteomes" id="UP001060085">
    <property type="component" value="Linkage Group LG01"/>
</dbReference>
<organism evidence="1 2">
    <name type="scientific">Catharanthus roseus</name>
    <name type="common">Madagascar periwinkle</name>
    <name type="synonym">Vinca rosea</name>
    <dbReference type="NCBI Taxonomy" id="4058"/>
    <lineage>
        <taxon>Eukaryota</taxon>
        <taxon>Viridiplantae</taxon>
        <taxon>Streptophyta</taxon>
        <taxon>Embryophyta</taxon>
        <taxon>Tracheophyta</taxon>
        <taxon>Spermatophyta</taxon>
        <taxon>Magnoliopsida</taxon>
        <taxon>eudicotyledons</taxon>
        <taxon>Gunneridae</taxon>
        <taxon>Pentapetalae</taxon>
        <taxon>asterids</taxon>
        <taxon>lamiids</taxon>
        <taxon>Gentianales</taxon>
        <taxon>Apocynaceae</taxon>
        <taxon>Rauvolfioideae</taxon>
        <taxon>Vinceae</taxon>
        <taxon>Catharanthinae</taxon>
        <taxon>Catharanthus</taxon>
    </lineage>
</organism>
<keyword evidence="2" id="KW-1185">Reference proteome</keyword>
<protein>
    <submittedName>
        <fullName evidence="1">Uncharacterized protein</fullName>
    </submittedName>
</protein>
<gene>
    <name evidence="1" type="ORF">M9H77_02544</name>
</gene>
<reference evidence="2" key="1">
    <citation type="journal article" date="2023" name="Nat. Plants">
        <title>Single-cell RNA sequencing provides a high-resolution roadmap for understanding the multicellular compartmentation of specialized metabolism.</title>
        <authorList>
            <person name="Sun S."/>
            <person name="Shen X."/>
            <person name="Li Y."/>
            <person name="Li Y."/>
            <person name="Wang S."/>
            <person name="Li R."/>
            <person name="Zhang H."/>
            <person name="Shen G."/>
            <person name="Guo B."/>
            <person name="Wei J."/>
            <person name="Xu J."/>
            <person name="St-Pierre B."/>
            <person name="Chen S."/>
            <person name="Sun C."/>
        </authorList>
    </citation>
    <scope>NUCLEOTIDE SEQUENCE [LARGE SCALE GENOMIC DNA]</scope>
</reference>
<evidence type="ECO:0000313" key="2">
    <source>
        <dbReference type="Proteomes" id="UP001060085"/>
    </source>
</evidence>
<accession>A0ACC0C8W1</accession>
<proteinExistence type="predicted"/>
<comment type="caution">
    <text evidence="1">The sequence shown here is derived from an EMBL/GenBank/DDBJ whole genome shotgun (WGS) entry which is preliminary data.</text>
</comment>
<name>A0ACC0C8W1_CATRO</name>
<evidence type="ECO:0000313" key="1">
    <source>
        <dbReference type="EMBL" id="KAI5681317.1"/>
    </source>
</evidence>
<dbReference type="EMBL" id="CM044701">
    <property type="protein sequence ID" value="KAI5681317.1"/>
    <property type="molecule type" value="Genomic_DNA"/>
</dbReference>
<sequence>MELKLGPITRARMNILKASNRNEDNGMFEEFKGQEKTSKLFTICSINKDYSREQLECLNLKILNRGSSKDAILGRSRVQSYYKSGSISKWYQSNIQLMVNLSFIMSMEGQLPTQYHQEGTSDPTRMNLNETLRSIQQSIEGLVR</sequence>